<organism evidence="3 4">
    <name type="scientific">Dyella caseinilytica</name>
    <dbReference type="NCBI Taxonomy" id="1849581"/>
    <lineage>
        <taxon>Bacteria</taxon>
        <taxon>Pseudomonadati</taxon>
        <taxon>Pseudomonadota</taxon>
        <taxon>Gammaproteobacteria</taxon>
        <taxon>Lysobacterales</taxon>
        <taxon>Rhodanobacteraceae</taxon>
        <taxon>Dyella</taxon>
    </lineage>
</organism>
<dbReference type="Proteomes" id="UP000663181">
    <property type="component" value="Chromosome"/>
</dbReference>
<dbReference type="SUPFAM" id="SSF52540">
    <property type="entry name" value="P-loop containing nucleoside triphosphate hydrolases"/>
    <property type="match status" value="1"/>
</dbReference>
<dbReference type="InterPro" id="IPR019734">
    <property type="entry name" value="TPR_rpt"/>
</dbReference>
<dbReference type="InterPro" id="IPR026634">
    <property type="entry name" value="TPST-like"/>
</dbReference>
<dbReference type="PANTHER" id="PTHR12788:SF10">
    <property type="entry name" value="PROTEIN-TYROSINE SULFOTRANSFERASE"/>
    <property type="match status" value="1"/>
</dbReference>
<evidence type="ECO:0000313" key="3">
    <source>
        <dbReference type="EMBL" id="QRN54788.1"/>
    </source>
</evidence>
<dbReference type="SUPFAM" id="SSF48452">
    <property type="entry name" value="TPR-like"/>
    <property type="match status" value="1"/>
</dbReference>
<evidence type="ECO:0000256" key="2">
    <source>
        <dbReference type="PROSITE-ProRule" id="PRU00339"/>
    </source>
</evidence>
<dbReference type="PANTHER" id="PTHR12788">
    <property type="entry name" value="PROTEIN-TYROSINE SULFOTRANSFERASE 2"/>
    <property type="match status" value="1"/>
</dbReference>
<protein>
    <submittedName>
        <fullName evidence="3">Sulfotransferase</fullName>
    </submittedName>
</protein>
<proteinExistence type="predicted"/>
<gene>
    <name evidence="3" type="ORF">ISN74_05375</name>
</gene>
<name>A0ABX7GWD3_9GAMM</name>
<dbReference type="InterPro" id="IPR011990">
    <property type="entry name" value="TPR-like_helical_dom_sf"/>
</dbReference>
<keyword evidence="4" id="KW-1185">Reference proteome</keyword>
<dbReference type="Pfam" id="PF13432">
    <property type="entry name" value="TPR_16"/>
    <property type="match status" value="2"/>
</dbReference>
<dbReference type="Gene3D" id="3.40.50.300">
    <property type="entry name" value="P-loop containing nucleotide triphosphate hydrolases"/>
    <property type="match status" value="1"/>
</dbReference>
<dbReference type="PROSITE" id="PS50005">
    <property type="entry name" value="TPR"/>
    <property type="match status" value="1"/>
</dbReference>
<evidence type="ECO:0000313" key="4">
    <source>
        <dbReference type="Proteomes" id="UP000663181"/>
    </source>
</evidence>
<dbReference type="RefSeq" id="WP_188798094.1">
    <property type="nucleotide sequence ID" value="NZ_BMIZ01000001.1"/>
</dbReference>
<dbReference type="EMBL" id="CP064030">
    <property type="protein sequence ID" value="QRN54788.1"/>
    <property type="molecule type" value="Genomic_DNA"/>
</dbReference>
<keyword evidence="1" id="KW-0808">Transferase</keyword>
<keyword evidence="2" id="KW-0802">TPR repeat</keyword>
<dbReference type="Pfam" id="PF13469">
    <property type="entry name" value="Sulfotransfer_3"/>
    <property type="match status" value="1"/>
</dbReference>
<accession>A0ABX7GWD3</accession>
<dbReference type="InterPro" id="IPR027417">
    <property type="entry name" value="P-loop_NTPase"/>
</dbReference>
<sequence>MADLSDLQARLINAFNRQDWPVVRQLALQLQPLAPLDAMAPFMGGVAHMQLQQLPQAIDLLRQATLLQPGRADFAAEYAKSLALARRMAEAKVAAEKALALGPANPMTLDTLGVVFSQTNAHEQSVDVFRRLVAMVPNHPQARFNLAYALTTMGDAVAAEQELEACIRLEPRFWIAHWNLAQLRRQTPDGHHVERLKRLQTQYSAQPAAQLYLNMALAKECEDLGNYPEAFEHYRRAKTAGRRRDEQSVKRDEAIFKRLVESFPVTEKAAHSGDASRAPIFIIGMPRTGTTLLDRILSSHPDVHSAGELQDFPASLQRVSGSTVPILLDPDLPARVRSLDWQALGASYLAATNEHAEKAPYFIDKLPHNFLYAGFIARALPKAKIICLRRDPLDTCLGNFRHLFEQETSYYDYSFDLLDTGRYYIGFDRLMAHWNNVLPGRVLEVHYESLVESQEAATRKLLEFCGLPWNDTCLQSEHNAAPVNTPNAWQVRAPIYRTALGRWRNYEPQLRELRDLLVDAGVLAGTQG</sequence>
<dbReference type="Gene3D" id="1.25.40.10">
    <property type="entry name" value="Tetratricopeptide repeat domain"/>
    <property type="match status" value="1"/>
</dbReference>
<evidence type="ECO:0000256" key="1">
    <source>
        <dbReference type="ARBA" id="ARBA00022679"/>
    </source>
</evidence>
<feature type="repeat" description="TPR" evidence="2">
    <location>
        <begin position="106"/>
        <end position="139"/>
    </location>
</feature>
<reference evidence="3 4" key="1">
    <citation type="submission" date="2020-10" db="EMBL/GenBank/DDBJ databases">
        <title>Phylogeny of dyella-like bacteria.</title>
        <authorList>
            <person name="Fu J."/>
        </authorList>
    </citation>
    <scope>NUCLEOTIDE SEQUENCE [LARGE SCALE GENOMIC DNA]</scope>
    <source>
        <strain evidence="3 4">DHOB09</strain>
    </source>
</reference>
<dbReference type="SMART" id="SM00028">
    <property type="entry name" value="TPR"/>
    <property type="match status" value="5"/>
</dbReference>